<organism evidence="2 3">
    <name type="scientific">Russula ochroleuca</name>
    <dbReference type="NCBI Taxonomy" id="152965"/>
    <lineage>
        <taxon>Eukaryota</taxon>
        <taxon>Fungi</taxon>
        <taxon>Dikarya</taxon>
        <taxon>Basidiomycota</taxon>
        <taxon>Agaricomycotina</taxon>
        <taxon>Agaricomycetes</taxon>
        <taxon>Russulales</taxon>
        <taxon>Russulaceae</taxon>
        <taxon>Russula</taxon>
    </lineage>
</organism>
<keyword evidence="3" id="KW-1185">Reference proteome</keyword>
<feature type="region of interest" description="Disordered" evidence="1">
    <location>
        <begin position="67"/>
        <end position="88"/>
    </location>
</feature>
<dbReference type="AlphaFoldDB" id="A0A9P5N5V1"/>
<evidence type="ECO:0000256" key="1">
    <source>
        <dbReference type="SAM" id="MobiDB-lite"/>
    </source>
</evidence>
<gene>
    <name evidence="2" type="ORF">DFH94DRAFT_703322</name>
</gene>
<evidence type="ECO:0000313" key="2">
    <source>
        <dbReference type="EMBL" id="KAF8487138.1"/>
    </source>
</evidence>
<proteinExistence type="predicted"/>
<dbReference type="Proteomes" id="UP000759537">
    <property type="component" value="Unassembled WGS sequence"/>
</dbReference>
<reference evidence="2" key="1">
    <citation type="submission" date="2019-10" db="EMBL/GenBank/DDBJ databases">
        <authorList>
            <consortium name="DOE Joint Genome Institute"/>
            <person name="Kuo A."/>
            <person name="Miyauchi S."/>
            <person name="Kiss E."/>
            <person name="Drula E."/>
            <person name="Kohler A."/>
            <person name="Sanchez-Garcia M."/>
            <person name="Andreopoulos B."/>
            <person name="Barry K.W."/>
            <person name="Bonito G."/>
            <person name="Buee M."/>
            <person name="Carver A."/>
            <person name="Chen C."/>
            <person name="Cichocki N."/>
            <person name="Clum A."/>
            <person name="Culley D."/>
            <person name="Crous P.W."/>
            <person name="Fauchery L."/>
            <person name="Girlanda M."/>
            <person name="Hayes R."/>
            <person name="Keri Z."/>
            <person name="LaButti K."/>
            <person name="Lipzen A."/>
            <person name="Lombard V."/>
            <person name="Magnuson J."/>
            <person name="Maillard F."/>
            <person name="Morin E."/>
            <person name="Murat C."/>
            <person name="Nolan M."/>
            <person name="Ohm R."/>
            <person name="Pangilinan J."/>
            <person name="Pereira M."/>
            <person name="Perotto S."/>
            <person name="Peter M."/>
            <person name="Riley R."/>
            <person name="Sitrit Y."/>
            <person name="Stielow B."/>
            <person name="Szollosi G."/>
            <person name="Zifcakova L."/>
            <person name="Stursova M."/>
            <person name="Spatafora J.W."/>
            <person name="Tedersoo L."/>
            <person name="Vaario L.-M."/>
            <person name="Yamada A."/>
            <person name="Yan M."/>
            <person name="Wang P."/>
            <person name="Xu J."/>
            <person name="Bruns T."/>
            <person name="Baldrian P."/>
            <person name="Vilgalys R."/>
            <person name="Henrissat B."/>
            <person name="Grigoriev I.V."/>
            <person name="Hibbett D."/>
            <person name="Nagy L.G."/>
            <person name="Martin F.M."/>
        </authorList>
    </citation>
    <scope>NUCLEOTIDE SEQUENCE</scope>
    <source>
        <strain evidence="2">Prilba</strain>
    </source>
</reference>
<dbReference type="OrthoDB" id="5588096at2759"/>
<reference evidence="2" key="2">
    <citation type="journal article" date="2020" name="Nat. Commun.">
        <title>Large-scale genome sequencing of mycorrhizal fungi provides insights into the early evolution of symbiotic traits.</title>
        <authorList>
            <person name="Miyauchi S."/>
            <person name="Kiss E."/>
            <person name="Kuo A."/>
            <person name="Drula E."/>
            <person name="Kohler A."/>
            <person name="Sanchez-Garcia M."/>
            <person name="Morin E."/>
            <person name="Andreopoulos B."/>
            <person name="Barry K.W."/>
            <person name="Bonito G."/>
            <person name="Buee M."/>
            <person name="Carver A."/>
            <person name="Chen C."/>
            <person name="Cichocki N."/>
            <person name="Clum A."/>
            <person name="Culley D."/>
            <person name="Crous P.W."/>
            <person name="Fauchery L."/>
            <person name="Girlanda M."/>
            <person name="Hayes R.D."/>
            <person name="Keri Z."/>
            <person name="LaButti K."/>
            <person name="Lipzen A."/>
            <person name="Lombard V."/>
            <person name="Magnuson J."/>
            <person name="Maillard F."/>
            <person name="Murat C."/>
            <person name="Nolan M."/>
            <person name="Ohm R.A."/>
            <person name="Pangilinan J."/>
            <person name="Pereira M.F."/>
            <person name="Perotto S."/>
            <person name="Peter M."/>
            <person name="Pfister S."/>
            <person name="Riley R."/>
            <person name="Sitrit Y."/>
            <person name="Stielow J.B."/>
            <person name="Szollosi G."/>
            <person name="Zifcakova L."/>
            <person name="Stursova M."/>
            <person name="Spatafora J.W."/>
            <person name="Tedersoo L."/>
            <person name="Vaario L.M."/>
            <person name="Yamada A."/>
            <person name="Yan M."/>
            <person name="Wang P."/>
            <person name="Xu J."/>
            <person name="Bruns T."/>
            <person name="Baldrian P."/>
            <person name="Vilgalys R."/>
            <person name="Dunand C."/>
            <person name="Henrissat B."/>
            <person name="Grigoriev I.V."/>
            <person name="Hibbett D."/>
            <person name="Nagy L.G."/>
            <person name="Martin F.M."/>
        </authorList>
    </citation>
    <scope>NUCLEOTIDE SEQUENCE</scope>
    <source>
        <strain evidence="2">Prilba</strain>
    </source>
</reference>
<evidence type="ECO:0000313" key="3">
    <source>
        <dbReference type="Proteomes" id="UP000759537"/>
    </source>
</evidence>
<comment type="caution">
    <text evidence="2">The sequence shown here is derived from an EMBL/GenBank/DDBJ whole genome shotgun (WGS) entry which is preliminary data.</text>
</comment>
<name>A0A9P5N5V1_9AGAM</name>
<dbReference type="EMBL" id="WHVB01000001">
    <property type="protein sequence ID" value="KAF8487138.1"/>
    <property type="molecule type" value="Genomic_DNA"/>
</dbReference>
<accession>A0A9P5N5V1</accession>
<sequence length="105" mass="12005">MKLTTLRPPRFQDLMSDLRYELARRYPECKEEVTSLQFRFGQVAFYRFSQLSHTLLTSPGSTYDNLPFPGIPNVPPGRDRDTRFGGISENYPSGSVVVRTTTTLL</sequence>
<protein>
    <submittedName>
        <fullName evidence="2">Uncharacterized protein</fullName>
    </submittedName>
</protein>